<dbReference type="EMBL" id="LZKG01000112">
    <property type="protein sequence ID" value="OBI27623.1"/>
    <property type="molecule type" value="Genomic_DNA"/>
</dbReference>
<dbReference type="Proteomes" id="UP000093943">
    <property type="component" value="Unassembled WGS sequence"/>
</dbReference>
<comment type="caution">
    <text evidence="1">The sequence shown here is derived from an EMBL/GenBank/DDBJ whole genome shotgun (WGS) entry which is preliminary data.</text>
</comment>
<sequence>MDGRVAAGHLLDPAATPELRNFPAGIHRVVVAADNAATPIGEALVGAPVTAHVDGSTQNLGIITGIEEARHWVVVDLIGPFLTRQNAELVVDR</sequence>
<reference evidence="2" key="1">
    <citation type="submission" date="2016-06" db="EMBL/GenBank/DDBJ databases">
        <authorList>
            <person name="Sutton G."/>
            <person name="Brinkac L."/>
            <person name="Sanka R."/>
            <person name="Adams M."/>
            <person name="Lau E."/>
            <person name="Sam S."/>
            <person name="Sreng N."/>
            <person name="Him V."/>
            <person name="Kerleguer A."/>
            <person name="Cheng S."/>
        </authorList>
    </citation>
    <scope>NUCLEOTIDE SEQUENCE [LARGE SCALE GENOMIC DNA]</scope>
    <source>
        <strain evidence="2">E1876</strain>
    </source>
</reference>
<name>A0A1A2NID4_MYCSD</name>
<dbReference type="OrthoDB" id="4763489at2"/>
<protein>
    <submittedName>
        <fullName evidence="1">Uncharacterized protein</fullName>
    </submittedName>
</protein>
<accession>A0A1A2NID4</accession>
<gene>
    <name evidence="1" type="ORF">A5710_05395</name>
</gene>
<evidence type="ECO:0000313" key="2">
    <source>
        <dbReference type="Proteomes" id="UP000093943"/>
    </source>
</evidence>
<dbReference type="AlphaFoldDB" id="A0A1A2NID4"/>
<organism evidence="1 2">
    <name type="scientific">Mycolicibacter sinensis (strain JDM601)</name>
    <name type="common">Mycobacterium sinense</name>
    <dbReference type="NCBI Taxonomy" id="875328"/>
    <lineage>
        <taxon>Bacteria</taxon>
        <taxon>Bacillati</taxon>
        <taxon>Actinomycetota</taxon>
        <taxon>Actinomycetes</taxon>
        <taxon>Mycobacteriales</taxon>
        <taxon>Mycobacteriaceae</taxon>
        <taxon>Mycolicibacter</taxon>
    </lineage>
</organism>
<proteinExistence type="predicted"/>
<evidence type="ECO:0000313" key="1">
    <source>
        <dbReference type="EMBL" id="OBI27623.1"/>
    </source>
</evidence>